<protein>
    <submittedName>
        <fullName evidence="2">Glycosyltransferase</fullName>
    </submittedName>
</protein>
<dbReference type="RefSeq" id="WP_148069567.1">
    <property type="nucleotide sequence ID" value="NZ_VRZA01000006.1"/>
</dbReference>
<dbReference type="GO" id="GO:0016740">
    <property type="term" value="F:transferase activity"/>
    <property type="evidence" value="ECO:0007669"/>
    <property type="project" value="UniProtKB-KW"/>
</dbReference>
<comment type="caution">
    <text evidence="2">The sequence shown here is derived from an EMBL/GenBank/DDBJ whole genome shotgun (WGS) entry which is preliminary data.</text>
</comment>
<gene>
    <name evidence="2" type="ORF">FV139_16510</name>
</gene>
<accession>A0A5C8ZS48</accession>
<dbReference type="CDD" id="cd03801">
    <property type="entry name" value="GT4_PimA-like"/>
    <property type="match status" value="1"/>
</dbReference>
<keyword evidence="3" id="KW-1185">Reference proteome</keyword>
<dbReference type="SUPFAM" id="SSF52540">
    <property type="entry name" value="P-loop containing nucleoside triphosphate hydrolases"/>
    <property type="match status" value="1"/>
</dbReference>
<organism evidence="2 3">
    <name type="scientific">Parahaliea maris</name>
    <dbReference type="NCBI Taxonomy" id="2716870"/>
    <lineage>
        <taxon>Bacteria</taxon>
        <taxon>Pseudomonadati</taxon>
        <taxon>Pseudomonadota</taxon>
        <taxon>Gammaproteobacteria</taxon>
        <taxon>Cellvibrionales</taxon>
        <taxon>Halieaceae</taxon>
        <taxon>Parahaliea</taxon>
    </lineage>
</organism>
<dbReference type="InterPro" id="IPR027417">
    <property type="entry name" value="P-loop_NTPase"/>
</dbReference>
<dbReference type="InterPro" id="IPR001173">
    <property type="entry name" value="Glyco_trans_2-like"/>
</dbReference>
<evidence type="ECO:0000259" key="1">
    <source>
        <dbReference type="Pfam" id="PF00535"/>
    </source>
</evidence>
<reference evidence="2 3" key="1">
    <citation type="submission" date="2019-08" db="EMBL/GenBank/DDBJ databases">
        <title>Parahaliea maris sp. nov., isolated from the surface seawater.</title>
        <authorList>
            <person name="Liu Y."/>
        </authorList>
    </citation>
    <scope>NUCLEOTIDE SEQUENCE [LARGE SCALE GENOMIC DNA]</scope>
    <source>
        <strain evidence="2 3">HSLHS9</strain>
    </source>
</reference>
<dbReference type="Gene3D" id="3.40.50.2000">
    <property type="entry name" value="Glycogen Phosphorylase B"/>
    <property type="match status" value="1"/>
</dbReference>
<dbReference type="AlphaFoldDB" id="A0A5C8ZS48"/>
<dbReference type="CDD" id="cd04186">
    <property type="entry name" value="GT_2_like_c"/>
    <property type="match status" value="1"/>
</dbReference>
<dbReference type="Pfam" id="PF00535">
    <property type="entry name" value="Glycos_transf_2"/>
    <property type="match status" value="1"/>
</dbReference>
<sequence length="1152" mass="129278">MTNIVVLGMHRSGTSMVAGALVQNGMYVGADDELLAPQKGENPLGFFERTDVVELNDGLLAEASGSWYSPPLSVDDIRGHGSEQKRIISALEQRSPWLIKDPRMILTWSCWSELLAGSLAIYVYRNPRDVAVSLHRRNGFPLALGLLLWERYNREALAVAAGMSHVCVSFDAIQADPGAELGKLSVALAAHGLASRLGQEGYSPTLPHSRSALSSVADSLMTESQRALENYCEAVCNGAQLDLAAIPATDDIAAARLSDLASSLSALASLRETEARLAEERALTLERTEERDRSLSQLSSLEVEYRALDEAHKHEVSAHHSLQADHSGLVQAHRRELDAHDQLRHLHSELEAKTDHLFHELSETSRYLLEYEPSRIAGINRAVTRSYKWLTRRSAEVTSYDIALRRAREHCETFGITVPEREPGKVGQLWNILSYMARHPVSSLRSFSYPRLRRGLQMLFSSNSDDFAVWVGSRFPGYVPEAYEFDLGSLRAELDTLELEFAQVDQPRVSIVVPVYNEYRMTVNCLESILKQTSDSARYEVIVADDCSSDLTRSIADRISNVEVVRGATNLGFLGNCNRAAEQARGEFILFLNNDTAVTEGWLDRLVGLMDSDESIGLAGPKLLYPNGKLQEAGGIVWSDASAWNYGKLDNADKPAYNYVKDVDYISGACLLIRSSIWQQLGGFDARYSPAYYEDTDIAFAVRSLGFRVVYQPASRVVHFEGVSNGTDLKEGLKQYQVRNREIFQDKWREELESFHFENAEHVFWARDRSRERRSILIIDHYVPHYDKDAGSRSTFMYIKQMVHMGYKVLFLGANFFPHEPYTETLQQLGVEVLVGEPMARGLDRWLAENTRYIDTIYIHRPHVAEQFLPHLERLENRPPIVFFGHDLHYLRTRREGAVLSESSLEKEASRWHSREFAVFDRVDKIYYPSEVEVAAISKERPDLDVCSIPLYAIEPAADTTYARDERQGMLFVGGFNHPPNVDAINWFVREVLPLVHIECPLVQLHIVGSNATEQVAALGDEPGVTFHGFLSDEELEALYQRVRQVVVPLRFGAGVKGKVLDALARELPVVATSVGAEGIPEAEDVLCIANDANDFAAVVIAIEKGAMDVSSLLMRVPQWLEERYSKRAVQVLLQRDFGHPLREPLNIEATA</sequence>
<dbReference type="Pfam" id="PF13692">
    <property type="entry name" value="Glyco_trans_1_4"/>
    <property type="match status" value="1"/>
</dbReference>
<dbReference type="Proteomes" id="UP000321039">
    <property type="component" value="Unassembled WGS sequence"/>
</dbReference>
<dbReference type="Gene3D" id="3.90.550.10">
    <property type="entry name" value="Spore Coat Polysaccharide Biosynthesis Protein SpsA, Chain A"/>
    <property type="match status" value="1"/>
</dbReference>
<feature type="domain" description="Glycosyltransferase 2-like" evidence="1">
    <location>
        <begin position="510"/>
        <end position="620"/>
    </location>
</feature>
<dbReference type="InterPro" id="IPR029044">
    <property type="entry name" value="Nucleotide-diphossugar_trans"/>
</dbReference>
<dbReference type="EMBL" id="VRZA01000006">
    <property type="protein sequence ID" value="TXS91333.1"/>
    <property type="molecule type" value="Genomic_DNA"/>
</dbReference>
<name>A0A5C8ZS48_9GAMM</name>
<dbReference type="PANTHER" id="PTHR43179:SF7">
    <property type="entry name" value="RHAMNOSYLTRANSFERASE WBBL"/>
    <property type="match status" value="1"/>
</dbReference>
<evidence type="ECO:0000313" key="2">
    <source>
        <dbReference type="EMBL" id="TXS91333.1"/>
    </source>
</evidence>
<dbReference type="SUPFAM" id="SSF53448">
    <property type="entry name" value="Nucleotide-diphospho-sugar transferases"/>
    <property type="match status" value="1"/>
</dbReference>
<dbReference type="Gene3D" id="3.40.50.300">
    <property type="entry name" value="P-loop containing nucleotide triphosphate hydrolases"/>
    <property type="match status" value="1"/>
</dbReference>
<evidence type="ECO:0000313" key="3">
    <source>
        <dbReference type="Proteomes" id="UP000321039"/>
    </source>
</evidence>
<keyword evidence="2" id="KW-0808">Transferase</keyword>
<proteinExistence type="predicted"/>
<dbReference type="SUPFAM" id="SSF53756">
    <property type="entry name" value="UDP-Glycosyltransferase/glycogen phosphorylase"/>
    <property type="match status" value="1"/>
</dbReference>
<dbReference type="PANTHER" id="PTHR43179">
    <property type="entry name" value="RHAMNOSYLTRANSFERASE WBBL"/>
    <property type="match status" value="1"/>
</dbReference>